<comment type="similarity">
    <text evidence="1">Belongs to the C/M/P thioester hydrolase family.</text>
</comment>
<accession>A0ABW4FMB0</accession>
<comment type="caution">
    <text evidence="6">The sequence shown here is derived from an EMBL/GenBank/DDBJ whole genome shotgun (WGS) entry which is preliminary data.</text>
</comment>
<organism evidence="6 7">
    <name type="scientific">Pseudonocardia aurantiaca</name>
    <dbReference type="NCBI Taxonomy" id="75290"/>
    <lineage>
        <taxon>Bacteria</taxon>
        <taxon>Bacillati</taxon>
        <taxon>Actinomycetota</taxon>
        <taxon>Actinomycetes</taxon>
        <taxon>Pseudonocardiales</taxon>
        <taxon>Pseudonocardiaceae</taxon>
        <taxon>Pseudonocardia</taxon>
    </lineage>
</organism>
<proteinExistence type="inferred from homology"/>
<dbReference type="PANTHER" id="PTHR11066">
    <property type="entry name" value="ACYL-COA THIOESTERASE"/>
    <property type="match status" value="1"/>
</dbReference>
<dbReference type="InterPro" id="IPR042171">
    <property type="entry name" value="Acyl-CoA_hotdog"/>
</dbReference>
<evidence type="ECO:0000259" key="5">
    <source>
        <dbReference type="Pfam" id="PF20789"/>
    </source>
</evidence>
<keyword evidence="7" id="KW-1185">Reference proteome</keyword>
<protein>
    <submittedName>
        <fullName evidence="6">Acyl-CoA thioesterase</fullName>
    </submittedName>
</protein>
<feature type="region of interest" description="Disordered" evidence="3">
    <location>
        <begin position="121"/>
        <end position="140"/>
    </location>
</feature>
<dbReference type="EMBL" id="JBHUCP010000012">
    <property type="protein sequence ID" value="MFD1531455.1"/>
    <property type="molecule type" value="Genomic_DNA"/>
</dbReference>
<dbReference type="PANTHER" id="PTHR11066:SF34">
    <property type="entry name" value="ACYL-COENZYME A THIOESTERASE 8"/>
    <property type="match status" value="1"/>
</dbReference>
<feature type="domain" description="Acyl-CoA thioesterase-like C-terminal" evidence="5">
    <location>
        <begin position="137"/>
        <end position="279"/>
    </location>
</feature>
<dbReference type="InterPro" id="IPR003703">
    <property type="entry name" value="Acyl_CoA_thio"/>
</dbReference>
<dbReference type="SUPFAM" id="SSF54637">
    <property type="entry name" value="Thioesterase/thiol ester dehydrase-isomerase"/>
    <property type="match status" value="2"/>
</dbReference>
<evidence type="ECO:0000313" key="7">
    <source>
        <dbReference type="Proteomes" id="UP001597145"/>
    </source>
</evidence>
<dbReference type="InterPro" id="IPR029069">
    <property type="entry name" value="HotDog_dom_sf"/>
</dbReference>
<dbReference type="Pfam" id="PF20789">
    <property type="entry name" value="4HBT_3C"/>
    <property type="match status" value="1"/>
</dbReference>
<dbReference type="Pfam" id="PF13622">
    <property type="entry name" value="4HBT_3"/>
    <property type="match status" value="1"/>
</dbReference>
<dbReference type="CDD" id="cd03444">
    <property type="entry name" value="Thioesterase_II_repeat1"/>
    <property type="match status" value="1"/>
</dbReference>
<name>A0ABW4FMB0_9PSEU</name>
<gene>
    <name evidence="6" type="ORF">ACFSCY_18620</name>
</gene>
<evidence type="ECO:0000259" key="4">
    <source>
        <dbReference type="Pfam" id="PF13622"/>
    </source>
</evidence>
<dbReference type="Proteomes" id="UP001597145">
    <property type="component" value="Unassembled WGS sequence"/>
</dbReference>
<keyword evidence="2" id="KW-0378">Hydrolase</keyword>
<dbReference type="RefSeq" id="WP_343978914.1">
    <property type="nucleotide sequence ID" value="NZ_BAAAJG010000010.1"/>
</dbReference>
<dbReference type="InterPro" id="IPR049449">
    <property type="entry name" value="TesB_ACOT8-like_N"/>
</dbReference>
<feature type="compositionally biased region" description="Low complexity" evidence="3">
    <location>
        <begin position="131"/>
        <end position="140"/>
    </location>
</feature>
<dbReference type="Gene3D" id="2.40.160.210">
    <property type="entry name" value="Acyl-CoA thioesterase, double hotdog domain"/>
    <property type="match status" value="1"/>
</dbReference>
<evidence type="ECO:0000313" key="6">
    <source>
        <dbReference type="EMBL" id="MFD1531455.1"/>
    </source>
</evidence>
<evidence type="ECO:0000256" key="2">
    <source>
        <dbReference type="ARBA" id="ARBA00022801"/>
    </source>
</evidence>
<feature type="domain" description="Acyl-CoA thioesterase-like N-terminal HotDog" evidence="4">
    <location>
        <begin position="46"/>
        <end position="119"/>
    </location>
</feature>
<reference evidence="7" key="1">
    <citation type="journal article" date="2019" name="Int. J. Syst. Evol. Microbiol.">
        <title>The Global Catalogue of Microorganisms (GCM) 10K type strain sequencing project: providing services to taxonomists for standard genome sequencing and annotation.</title>
        <authorList>
            <consortium name="The Broad Institute Genomics Platform"/>
            <consortium name="The Broad Institute Genome Sequencing Center for Infectious Disease"/>
            <person name="Wu L."/>
            <person name="Ma J."/>
        </authorList>
    </citation>
    <scope>NUCLEOTIDE SEQUENCE [LARGE SCALE GENOMIC DNA]</scope>
    <source>
        <strain evidence="7">JCM 12165</strain>
    </source>
</reference>
<evidence type="ECO:0000256" key="3">
    <source>
        <dbReference type="SAM" id="MobiDB-lite"/>
    </source>
</evidence>
<sequence length="303" mass="32524">MTHPLTTEKEPDVPVNGFLAQMHLDPAGPDRWSAGTGGGPAGVARGVLAAQAMVAAGRSVDTRWRWVHAVHVTHLGEGEPAGPVEHRVERVHDTDHGAVRLVRSAQGGNPLALATVTFATPRRGRGPTHQDAPAPDDLPDPHALPATVTAGSLDVRHVDRPRWERAATPAARNRIWMRFTEEIPDEILLHAAALVRAADLLLVEPVAPPPTGEWTDLETGRGLRTAALDLSVRFHRGFRADDWILHEHESPSAADYRAFTTGRFLSSMGRLVATVSQETALLPVAEHTTAALSSAGPRTPEDG</sequence>
<evidence type="ECO:0000256" key="1">
    <source>
        <dbReference type="ARBA" id="ARBA00006538"/>
    </source>
</evidence>
<dbReference type="InterPro" id="IPR049450">
    <property type="entry name" value="ACOT8-like_C"/>
</dbReference>